<proteinExistence type="predicted"/>
<keyword evidence="3" id="KW-1185">Reference proteome</keyword>
<comment type="caution">
    <text evidence="2">The sequence shown here is derived from an EMBL/GenBank/DDBJ whole genome shotgun (WGS) entry which is preliminary data.</text>
</comment>
<evidence type="ECO:0000313" key="3">
    <source>
        <dbReference type="Proteomes" id="UP000807306"/>
    </source>
</evidence>
<sequence>MIKQGMAPLHSGFNLVDVLPILLLDPVSLLMYLLPNFLPNDLGQFQWGKHCSLVP</sequence>
<organism evidence="2 3">
    <name type="scientific">Crepidotus variabilis</name>
    <dbReference type="NCBI Taxonomy" id="179855"/>
    <lineage>
        <taxon>Eukaryota</taxon>
        <taxon>Fungi</taxon>
        <taxon>Dikarya</taxon>
        <taxon>Basidiomycota</taxon>
        <taxon>Agaricomycotina</taxon>
        <taxon>Agaricomycetes</taxon>
        <taxon>Agaricomycetidae</taxon>
        <taxon>Agaricales</taxon>
        <taxon>Agaricineae</taxon>
        <taxon>Crepidotaceae</taxon>
        <taxon>Crepidotus</taxon>
    </lineage>
</organism>
<gene>
    <name evidence="2" type="ORF">CPB83DRAFT_853724</name>
</gene>
<keyword evidence="1" id="KW-0812">Transmembrane</keyword>
<feature type="transmembrane region" description="Helical" evidence="1">
    <location>
        <begin position="12"/>
        <end position="34"/>
    </location>
</feature>
<keyword evidence="1" id="KW-0472">Membrane</keyword>
<protein>
    <submittedName>
        <fullName evidence="2">Uncharacterized protein</fullName>
    </submittedName>
</protein>
<dbReference type="AlphaFoldDB" id="A0A9P6JQI1"/>
<evidence type="ECO:0000256" key="1">
    <source>
        <dbReference type="SAM" id="Phobius"/>
    </source>
</evidence>
<accession>A0A9P6JQI1</accession>
<reference evidence="2" key="1">
    <citation type="submission" date="2020-11" db="EMBL/GenBank/DDBJ databases">
        <authorList>
            <consortium name="DOE Joint Genome Institute"/>
            <person name="Ahrendt S."/>
            <person name="Riley R."/>
            <person name="Andreopoulos W."/>
            <person name="Labutti K."/>
            <person name="Pangilinan J."/>
            <person name="Ruiz-Duenas F.J."/>
            <person name="Barrasa J.M."/>
            <person name="Sanchez-Garcia M."/>
            <person name="Camarero S."/>
            <person name="Miyauchi S."/>
            <person name="Serrano A."/>
            <person name="Linde D."/>
            <person name="Babiker R."/>
            <person name="Drula E."/>
            <person name="Ayuso-Fernandez I."/>
            <person name="Pacheco R."/>
            <person name="Padilla G."/>
            <person name="Ferreira P."/>
            <person name="Barriuso J."/>
            <person name="Kellner H."/>
            <person name="Castanera R."/>
            <person name="Alfaro M."/>
            <person name="Ramirez L."/>
            <person name="Pisabarro A.G."/>
            <person name="Kuo A."/>
            <person name="Tritt A."/>
            <person name="Lipzen A."/>
            <person name="He G."/>
            <person name="Yan M."/>
            <person name="Ng V."/>
            <person name="Cullen D."/>
            <person name="Martin F."/>
            <person name="Rosso M.-N."/>
            <person name="Henrissat B."/>
            <person name="Hibbett D."/>
            <person name="Martinez A.T."/>
            <person name="Grigoriev I.V."/>
        </authorList>
    </citation>
    <scope>NUCLEOTIDE SEQUENCE</scope>
    <source>
        <strain evidence="2">CBS 506.95</strain>
    </source>
</reference>
<dbReference type="EMBL" id="MU157850">
    <property type="protein sequence ID" value="KAF9528769.1"/>
    <property type="molecule type" value="Genomic_DNA"/>
</dbReference>
<dbReference type="Proteomes" id="UP000807306">
    <property type="component" value="Unassembled WGS sequence"/>
</dbReference>
<keyword evidence="1" id="KW-1133">Transmembrane helix</keyword>
<evidence type="ECO:0000313" key="2">
    <source>
        <dbReference type="EMBL" id="KAF9528769.1"/>
    </source>
</evidence>
<name>A0A9P6JQI1_9AGAR</name>